<protein>
    <recommendedName>
        <fullName evidence="4">Large ribosomal subunit protein bL17</fullName>
    </recommendedName>
</protein>
<evidence type="ECO:0000256" key="5">
    <source>
        <dbReference type="RuleBase" id="RU000660"/>
    </source>
</evidence>
<dbReference type="Proteomes" id="UP000267268">
    <property type="component" value="Chromosome 1"/>
</dbReference>
<comment type="subunit">
    <text evidence="4">Part of the 50S ribosomal subunit. Contacts protein L32.</text>
</comment>
<keyword evidence="3 4" id="KW-0687">Ribonucleoprotein</keyword>
<keyword evidence="8" id="KW-1185">Reference proteome</keyword>
<evidence type="ECO:0000313" key="8">
    <source>
        <dbReference type="Proteomes" id="UP000267268"/>
    </source>
</evidence>
<dbReference type="Gene3D" id="3.90.1030.10">
    <property type="entry name" value="Ribosomal protein L17"/>
    <property type="match status" value="1"/>
</dbReference>
<dbReference type="PANTHER" id="PTHR14413">
    <property type="entry name" value="RIBOSOMAL PROTEIN L17"/>
    <property type="match status" value="1"/>
</dbReference>
<evidence type="ECO:0000256" key="6">
    <source>
        <dbReference type="SAM" id="MobiDB-lite"/>
    </source>
</evidence>
<dbReference type="GO" id="GO:0022625">
    <property type="term" value="C:cytosolic large ribosomal subunit"/>
    <property type="evidence" value="ECO:0007669"/>
    <property type="project" value="TreeGrafter"/>
</dbReference>
<dbReference type="GO" id="GO:0003735">
    <property type="term" value="F:structural constituent of ribosome"/>
    <property type="evidence" value="ECO:0007669"/>
    <property type="project" value="InterPro"/>
</dbReference>
<evidence type="ECO:0000256" key="4">
    <source>
        <dbReference type="HAMAP-Rule" id="MF_01368"/>
    </source>
</evidence>
<dbReference type="InterPro" id="IPR000456">
    <property type="entry name" value="Ribosomal_bL17"/>
</dbReference>
<proteinExistence type="inferred from homology"/>
<dbReference type="InterPro" id="IPR047859">
    <property type="entry name" value="Ribosomal_bL17_CS"/>
</dbReference>
<dbReference type="EMBL" id="CP034562">
    <property type="protein sequence ID" value="AZQ60683.1"/>
    <property type="molecule type" value="Genomic_DNA"/>
</dbReference>
<organism evidence="7 8">
    <name type="scientific">Flammeovirga pectinis</name>
    <dbReference type="NCBI Taxonomy" id="2494373"/>
    <lineage>
        <taxon>Bacteria</taxon>
        <taxon>Pseudomonadati</taxon>
        <taxon>Bacteroidota</taxon>
        <taxon>Cytophagia</taxon>
        <taxon>Cytophagales</taxon>
        <taxon>Flammeovirgaceae</taxon>
        <taxon>Flammeovirga</taxon>
    </lineage>
</organism>
<dbReference type="AlphaFoldDB" id="A0A3S9NXJ8"/>
<dbReference type="PROSITE" id="PS01167">
    <property type="entry name" value="RIBOSOMAL_L17"/>
    <property type="match status" value="1"/>
</dbReference>
<dbReference type="KEGG" id="fll:EI427_00210"/>
<keyword evidence="2 4" id="KW-0689">Ribosomal protein</keyword>
<dbReference type="GO" id="GO:0006412">
    <property type="term" value="P:translation"/>
    <property type="evidence" value="ECO:0007669"/>
    <property type="project" value="UniProtKB-UniRule"/>
</dbReference>
<comment type="similarity">
    <text evidence="1 4 5">Belongs to the bacterial ribosomal protein bL17 family.</text>
</comment>
<evidence type="ECO:0000256" key="1">
    <source>
        <dbReference type="ARBA" id="ARBA00008777"/>
    </source>
</evidence>
<dbReference type="RefSeq" id="WP_126610626.1">
    <property type="nucleotide sequence ID" value="NZ_CP034562.1"/>
</dbReference>
<dbReference type="HAMAP" id="MF_01368">
    <property type="entry name" value="Ribosomal_bL17"/>
    <property type="match status" value="1"/>
</dbReference>
<name>A0A3S9NXJ8_9BACT</name>
<feature type="region of interest" description="Disordered" evidence="6">
    <location>
        <begin position="127"/>
        <end position="156"/>
    </location>
</feature>
<accession>A0A3S9NXJ8</accession>
<dbReference type="PANTHER" id="PTHR14413:SF16">
    <property type="entry name" value="LARGE RIBOSOMAL SUBUNIT PROTEIN BL17M"/>
    <property type="match status" value="1"/>
</dbReference>
<evidence type="ECO:0000313" key="7">
    <source>
        <dbReference type="EMBL" id="AZQ60683.1"/>
    </source>
</evidence>
<dbReference type="Pfam" id="PF01196">
    <property type="entry name" value="Ribosomal_L17"/>
    <property type="match status" value="1"/>
</dbReference>
<reference evidence="7 8" key="1">
    <citation type="submission" date="2018-12" db="EMBL/GenBank/DDBJ databases">
        <title>Flammeovirga pectinis sp. nov., isolated from the gut of the Korean scallop, Patinopecten yessoensis.</title>
        <authorList>
            <person name="Bae J.-W."/>
            <person name="Jeong Y.-S."/>
            <person name="Kang W."/>
        </authorList>
    </citation>
    <scope>NUCLEOTIDE SEQUENCE [LARGE SCALE GENOMIC DNA]</scope>
    <source>
        <strain evidence="7 8">L12M1</strain>
    </source>
</reference>
<evidence type="ECO:0000256" key="2">
    <source>
        <dbReference type="ARBA" id="ARBA00022980"/>
    </source>
</evidence>
<dbReference type="OrthoDB" id="9809073at2"/>
<dbReference type="NCBIfam" id="TIGR00059">
    <property type="entry name" value="L17"/>
    <property type="match status" value="1"/>
</dbReference>
<gene>
    <name evidence="4" type="primary">rplQ</name>
    <name evidence="7" type="ORF">EI427_00210</name>
</gene>
<dbReference type="InterPro" id="IPR036373">
    <property type="entry name" value="Ribosomal_bL17_sf"/>
</dbReference>
<evidence type="ECO:0000256" key="3">
    <source>
        <dbReference type="ARBA" id="ARBA00023274"/>
    </source>
</evidence>
<dbReference type="SUPFAM" id="SSF64263">
    <property type="entry name" value="Prokaryotic ribosomal protein L17"/>
    <property type="match status" value="1"/>
</dbReference>
<sequence length="156" mass="17838">MRHGKKFNHLGRQKKHRELMLANMACSIIEHKRIFTTVAKAKALRTYVEPLVTKAKNDTMHSRRVVFSYLRDKEATAEIFSTVRDAIIDRPGGYTRIIKTGRRLGDGAEMAMIEFVDFNEVYNVKETKTKTRRSKKKSTGSEAAATETENNEESAE</sequence>